<evidence type="ECO:0000313" key="2">
    <source>
        <dbReference type="Proteomes" id="UP000549052"/>
    </source>
</evidence>
<dbReference type="Proteomes" id="UP000549052">
    <property type="component" value="Unassembled WGS sequence"/>
</dbReference>
<organism evidence="1 2">
    <name type="scientific">Phyllobacterium myrsinacearum</name>
    <dbReference type="NCBI Taxonomy" id="28101"/>
    <lineage>
        <taxon>Bacteria</taxon>
        <taxon>Pseudomonadati</taxon>
        <taxon>Pseudomonadota</taxon>
        <taxon>Alphaproteobacteria</taxon>
        <taxon>Hyphomicrobiales</taxon>
        <taxon>Phyllobacteriaceae</taxon>
        <taxon>Phyllobacterium</taxon>
    </lineage>
</organism>
<dbReference type="AlphaFoldDB" id="A0A839EMX0"/>
<evidence type="ECO:0000313" key="1">
    <source>
        <dbReference type="EMBL" id="MBA8879555.1"/>
    </source>
</evidence>
<name>A0A839EMX0_9HYPH</name>
<dbReference type="RefSeq" id="WP_182550189.1">
    <property type="nucleotide sequence ID" value="NZ_JACGXN010000004.1"/>
</dbReference>
<reference evidence="1 2" key="1">
    <citation type="submission" date="2020-07" db="EMBL/GenBank/DDBJ databases">
        <title>Genomic Encyclopedia of Type Strains, Phase IV (KMG-V): Genome sequencing to study the core and pangenomes of soil and plant-associated prokaryotes.</title>
        <authorList>
            <person name="Whitman W."/>
        </authorList>
    </citation>
    <scope>NUCLEOTIDE SEQUENCE [LARGE SCALE GENOMIC DNA]</scope>
    <source>
        <strain evidence="1 2">AN3</strain>
    </source>
</reference>
<keyword evidence="2" id="KW-1185">Reference proteome</keyword>
<protein>
    <submittedName>
        <fullName evidence="1">Uncharacterized protein</fullName>
    </submittedName>
</protein>
<comment type="caution">
    <text evidence="1">The sequence shown here is derived from an EMBL/GenBank/DDBJ whole genome shotgun (WGS) entry which is preliminary data.</text>
</comment>
<sequence length="216" mass="23817">MTVAQPGNQELMPVWGTYFNNTAKFIHPSRLSECLGGVLLPEGIEYLRNAQRIGHNTRRLIRDHFALPALPDEAALDARDLQLVLMPAEDIPGFELRCGAMFLANSLAQIIQSAAVHKLRDTLGQDVYMLALASRHLAVSGEPIADPEALLAAMHKDGQACLSNWRESMPASINEWFRLKYPSNQEIRPAHRGDNGLHAISIVRHPSNPVTDMAAA</sequence>
<gene>
    <name evidence="1" type="ORF">FHW16_003274</name>
</gene>
<dbReference type="EMBL" id="JACGXN010000004">
    <property type="protein sequence ID" value="MBA8879555.1"/>
    <property type="molecule type" value="Genomic_DNA"/>
</dbReference>
<accession>A0A839EMX0</accession>
<proteinExistence type="predicted"/>